<reference evidence="1" key="1">
    <citation type="submission" date="2021-11" db="EMBL/GenBank/DDBJ databases">
        <title>Description of novel Flavobacterium species.</title>
        <authorList>
            <person name="Saticioglu I.B."/>
            <person name="Ay H."/>
            <person name="Altun S."/>
            <person name="Duman M."/>
        </authorList>
    </citation>
    <scope>NUCLEOTIDE SEQUENCE</scope>
    <source>
        <strain evidence="1">F-126</strain>
    </source>
</reference>
<protein>
    <submittedName>
        <fullName evidence="1">Uncharacterized protein</fullName>
    </submittedName>
</protein>
<comment type="caution">
    <text evidence="1">The sequence shown here is derived from an EMBL/GenBank/DDBJ whole genome shotgun (WGS) entry which is preliminary data.</text>
</comment>
<dbReference type="Proteomes" id="UP001430700">
    <property type="component" value="Unassembled WGS sequence"/>
</dbReference>
<gene>
    <name evidence="1" type="ORF">LNQ34_20280</name>
</gene>
<dbReference type="EMBL" id="JAJJMN010000002">
    <property type="protein sequence ID" value="MCC9020108.1"/>
    <property type="molecule type" value="Genomic_DNA"/>
</dbReference>
<keyword evidence="2" id="KW-1185">Reference proteome</keyword>
<dbReference type="RefSeq" id="WP_230001028.1">
    <property type="nucleotide sequence ID" value="NZ_JAJJMN010000002.1"/>
</dbReference>
<evidence type="ECO:0000313" key="1">
    <source>
        <dbReference type="EMBL" id="MCC9020108.1"/>
    </source>
</evidence>
<organism evidence="1 2">
    <name type="scientific">Flavobacterium lipolyticum</name>
    <dbReference type="NCBI Taxonomy" id="2893754"/>
    <lineage>
        <taxon>Bacteria</taxon>
        <taxon>Pseudomonadati</taxon>
        <taxon>Bacteroidota</taxon>
        <taxon>Flavobacteriia</taxon>
        <taxon>Flavobacteriales</taxon>
        <taxon>Flavobacteriaceae</taxon>
        <taxon>Flavobacterium</taxon>
    </lineage>
</organism>
<name>A0ABS8M7A5_9FLAO</name>
<proteinExistence type="predicted"/>
<accession>A0ABS8M7A5</accession>
<evidence type="ECO:0000313" key="2">
    <source>
        <dbReference type="Proteomes" id="UP001430700"/>
    </source>
</evidence>
<sequence length="45" mass="5306">MARLYQKIKDKKLALQYAKDAKEISKEMNWNPKEVDALLKELNAK</sequence>